<dbReference type="SUPFAM" id="SSF54928">
    <property type="entry name" value="RNA-binding domain, RBD"/>
    <property type="match status" value="1"/>
</dbReference>
<dbReference type="InterPro" id="IPR013217">
    <property type="entry name" value="Methyltransf_12"/>
</dbReference>
<dbReference type="PROSITE" id="PS50102">
    <property type="entry name" value="RRM"/>
    <property type="match status" value="1"/>
</dbReference>
<organism evidence="11 12">
    <name type="scientific">Pelagomonas calceolata</name>
    <dbReference type="NCBI Taxonomy" id="35677"/>
    <lineage>
        <taxon>Eukaryota</taxon>
        <taxon>Sar</taxon>
        <taxon>Stramenopiles</taxon>
        <taxon>Ochrophyta</taxon>
        <taxon>Pelagophyceae</taxon>
        <taxon>Pelagomonadales</taxon>
        <taxon>Pelagomonadaceae</taxon>
        <taxon>Pelagomonas</taxon>
    </lineage>
</organism>
<dbReference type="InterPro" id="IPR000504">
    <property type="entry name" value="RRM_dom"/>
</dbReference>
<evidence type="ECO:0000259" key="10">
    <source>
        <dbReference type="PROSITE" id="PS50199"/>
    </source>
</evidence>
<evidence type="ECO:0000259" key="9">
    <source>
        <dbReference type="PROSITE" id="PS50102"/>
    </source>
</evidence>
<dbReference type="OrthoDB" id="439808at2759"/>
<dbReference type="GO" id="GO:0008270">
    <property type="term" value="F:zinc ion binding"/>
    <property type="evidence" value="ECO:0007669"/>
    <property type="project" value="UniProtKB-KW"/>
</dbReference>
<dbReference type="GO" id="GO:0003723">
    <property type="term" value="F:RNA binding"/>
    <property type="evidence" value="ECO:0007669"/>
    <property type="project" value="UniProtKB-UniRule"/>
</dbReference>
<dbReference type="EMBL" id="CAKKNE010000001">
    <property type="protein sequence ID" value="CAH0365068.1"/>
    <property type="molecule type" value="Genomic_DNA"/>
</dbReference>
<evidence type="ECO:0000256" key="7">
    <source>
        <dbReference type="PROSITE-ProRule" id="PRU00322"/>
    </source>
</evidence>
<feature type="domain" description="RRM" evidence="9">
    <location>
        <begin position="122"/>
        <end position="203"/>
    </location>
</feature>
<comment type="caution">
    <text evidence="11">The sequence shown here is derived from an EMBL/GenBank/DDBJ whole genome shotgun (WGS) entry which is preliminary data.</text>
</comment>
<gene>
    <name evidence="11" type="ORF">PECAL_1P14740</name>
</gene>
<evidence type="ECO:0000256" key="6">
    <source>
        <dbReference type="PROSITE-ProRule" id="PRU00176"/>
    </source>
</evidence>
<evidence type="ECO:0000313" key="11">
    <source>
        <dbReference type="EMBL" id="CAH0365068.1"/>
    </source>
</evidence>
<keyword evidence="6" id="KW-0694">RNA-binding</keyword>
<feature type="region of interest" description="Disordered" evidence="8">
    <location>
        <begin position="1056"/>
        <end position="1075"/>
    </location>
</feature>
<dbReference type="Gene3D" id="4.10.1060.10">
    <property type="entry name" value="Zinc finger, RanBP2-type"/>
    <property type="match status" value="1"/>
</dbReference>
<reference evidence="11" key="1">
    <citation type="submission" date="2021-11" db="EMBL/GenBank/DDBJ databases">
        <authorList>
            <consortium name="Genoscope - CEA"/>
            <person name="William W."/>
        </authorList>
    </citation>
    <scope>NUCLEOTIDE SEQUENCE</scope>
</reference>
<dbReference type="InterPro" id="IPR036443">
    <property type="entry name" value="Znf_RanBP2_sf"/>
</dbReference>
<dbReference type="Pfam" id="PF00076">
    <property type="entry name" value="RRM_1"/>
    <property type="match status" value="1"/>
</dbReference>
<dbReference type="InterPro" id="IPR012677">
    <property type="entry name" value="Nucleotide-bd_a/b_plait_sf"/>
</dbReference>
<feature type="region of interest" description="Disordered" evidence="8">
    <location>
        <begin position="275"/>
        <end position="318"/>
    </location>
</feature>
<feature type="compositionally biased region" description="Low complexity" evidence="8">
    <location>
        <begin position="653"/>
        <end position="666"/>
    </location>
</feature>
<dbReference type="Proteomes" id="UP000789595">
    <property type="component" value="Unassembled WGS sequence"/>
</dbReference>
<evidence type="ECO:0000313" key="12">
    <source>
        <dbReference type="Proteomes" id="UP000789595"/>
    </source>
</evidence>
<dbReference type="GO" id="GO:0005634">
    <property type="term" value="C:nucleus"/>
    <property type="evidence" value="ECO:0007669"/>
    <property type="project" value="UniProtKB-SubCell"/>
</dbReference>
<dbReference type="InterPro" id="IPR035979">
    <property type="entry name" value="RBD_domain_sf"/>
</dbReference>
<keyword evidence="4" id="KW-0862">Zinc</keyword>
<dbReference type="SMART" id="SM00547">
    <property type="entry name" value="ZnF_RBZ"/>
    <property type="match status" value="1"/>
</dbReference>
<evidence type="ECO:0000256" key="8">
    <source>
        <dbReference type="SAM" id="MobiDB-lite"/>
    </source>
</evidence>
<dbReference type="AlphaFoldDB" id="A0A8J2S5Q2"/>
<dbReference type="PANTHER" id="PTHR13948:SF3">
    <property type="entry name" value="FI21118P1"/>
    <property type="match status" value="1"/>
</dbReference>
<dbReference type="Gene3D" id="3.40.50.150">
    <property type="entry name" value="Vaccinia Virus protein VP39"/>
    <property type="match status" value="2"/>
</dbReference>
<dbReference type="InterPro" id="IPR029063">
    <property type="entry name" value="SAM-dependent_MTases_sf"/>
</dbReference>
<evidence type="ECO:0008006" key="13">
    <source>
        <dbReference type="Google" id="ProtNLM"/>
    </source>
</evidence>
<evidence type="ECO:0000256" key="3">
    <source>
        <dbReference type="ARBA" id="ARBA00022771"/>
    </source>
</evidence>
<keyword evidence="3 7" id="KW-0863">Zinc-finger</keyword>
<evidence type="ECO:0000256" key="2">
    <source>
        <dbReference type="ARBA" id="ARBA00022723"/>
    </source>
</evidence>
<feature type="region of interest" description="Disordered" evidence="8">
    <location>
        <begin position="640"/>
        <end position="690"/>
    </location>
</feature>
<dbReference type="PANTHER" id="PTHR13948">
    <property type="entry name" value="RNA-BINDING PROTEIN"/>
    <property type="match status" value="1"/>
</dbReference>
<proteinExistence type="predicted"/>
<dbReference type="InterPro" id="IPR001876">
    <property type="entry name" value="Znf_RanBP2"/>
</dbReference>
<dbReference type="SUPFAM" id="SSF90209">
    <property type="entry name" value="Ran binding protein zinc finger-like"/>
    <property type="match status" value="1"/>
</dbReference>
<feature type="compositionally biased region" description="Pro residues" evidence="8">
    <location>
        <begin position="301"/>
        <end position="316"/>
    </location>
</feature>
<sequence>MRDASRAPYCFVDFPDAAAAKRAMDAFGGSARGGPGARLVVLGAALTLEFGRRRTQVSSATDWLCERCNAVNFARRSRCYQCQDPKPARPRVVGDREGTSLLTAASVSTVREGMYDCAEPTPTLVLYGLSQYSGEAEVAASMRQYAPVRRVELVRDRAGQTRGVAFVHFAGVEPAQHVLRAIAARGGACDVDGARCRAAFTRGLPREREADEAGLVAERAPAPAGGPKWPPPFHGGAGGWRFDAASGSFYEPASGFYFDPKQKVYAAARTGKRFRHAPGRDPPFLELPPAAAPAPAARAPAPAPPAPPPPPPPPAPLVAGPVSISLGAAPAARPAARAAPAAPAVATSHLLAVGFDGDQLDRILYGGAPLVKTRADGKLVCRVSARMFPDRAALRKHVAKSKLYRAAYEKACREGRIKMAAEETKAEPAPGPAAAPGAEQEVVAFAGGLRGRRAAQLGCGAGVDCVCLAAAGCRLVVGVDADGAALAEARRRAARAEVADRCLFVEADPLAVAADELLERAAAFERARGRGAAAAWRFDAAVDRRGLERLWARDADGAARLLAGLLRPGAEVFSLSGNANEYRPYADGAASLTCAELCSCLPPPCFELRSLRECRFDGPAALAPPPLAWRAVFRRTPAAWAAPDPGDGDDDGASGTPTAASARASTSGGGSLRKLRRDEPPRLLQKRRERPVVARKVSRVPLPLDARPADYDSDAIDAALSVDGSVAPSECGSDATSAFAGADGFENIAASRAAAARAERARAEGDVPWVRWWDRRAQAYDRLVASQPILQELCDRVARAALRWAPAPANPRQPLVAVDLAAGAGHTAWALARHCRRPVRAELVEPSHAMAALARARGARPGRGVATVWQVPVERCAERLPARLRGAADCVTCRGALSQINEHDVLEAAAALLKPGGCLVLDLEHGEPGRAWEDHVRDALRAAGVAAPADVARVPSLPPARPACSASQLAAAAAAAGLRLASCDAFDDAVGGDFFVASRSVSSSWLAEAFAGDGDRAAARVARRECILDAARRAAASAGELRTALVVVLKPDALADDDSPENGVSGLAPRPGDHF</sequence>
<accession>A0A8J2S5Q2</accession>
<evidence type="ECO:0000256" key="1">
    <source>
        <dbReference type="ARBA" id="ARBA00004123"/>
    </source>
</evidence>
<dbReference type="Gene3D" id="3.30.70.330">
    <property type="match status" value="1"/>
</dbReference>
<dbReference type="InterPro" id="IPR041591">
    <property type="entry name" value="OCRE"/>
</dbReference>
<evidence type="ECO:0000256" key="5">
    <source>
        <dbReference type="ARBA" id="ARBA00023242"/>
    </source>
</evidence>
<evidence type="ECO:0000256" key="4">
    <source>
        <dbReference type="ARBA" id="ARBA00022833"/>
    </source>
</evidence>
<dbReference type="SMART" id="SM00360">
    <property type="entry name" value="RRM"/>
    <property type="match status" value="1"/>
</dbReference>
<protein>
    <recommendedName>
        <fullName evidence="13">RanBP2-type domain-containing protein</fullName>
    </recommendedName>
</protein>
<comment type="subcellular location">
    <subcellularLocation>
        <location evidence="1">Nucleus</location>
    </subcellularLocation>
</comment>
<dbReference type="PROSITE" id="PS01358">
    <property type="entry name" value="ZF_RANBP2_1"/>
    <property type="match status" value="1"/>
</dbReference>
<keyword evidence="2" id="KW-0479">Metal-binding</keyword>
<dbReference type="Pfam" id="PF08242">
    <property type="entry name" value="Methyltransf_12"/>
    <property type="match status" value="1"/>
</dbReference>
<name>A0A8J2S5Q2_9STRA</name>
<dbReference type="Pfam" id="PF17780">
    <property type="entry name" value="OCRE"/>
    <property type="match status" value="1"/>
</dbReference>
<keyword evidence="5" id="KW-0539">Nucleus</keyword>
<dbReference type="SUPFAM" id="SSF53335">
    <property type="entry name" value="S-adenosyl-L-methionine-dependent methyltransferases"/>
    <property type="match status" value="2"/>
</dbReference>
<dbReference type="PROSITE" id="PS50199">
    <property type="entry name" value="ZF_RANBP2_2"/>
    <property type="match status" value="1"/>
</dbReference>
<dbReference type="GO" id="GO:0000398">
    <property type="term" value="P:mRNA splicing, via spliceosome"/>
    <property type="evidence" value="ECO:0007669"/>
    <property type="project" value="TreeGrafter"/>
</dbReference>
<feature type="domain" description="RanBP2-type" evidence="10">
    <location>
        <begin position="59"/>
        <end position="88"/>
    </location>
</feature>
<keyword evidence="12" id="KW-1185">Reference proteome</keyword>